<name>A0A9W5LM43_9BACI</name>
<reference evidence="1 2" key="1">
    <citation type="journal article" date="2014" name="Syst. Appl. Microbiol.">
        <title>Genomic insights into the taxonomic status of the three subspecies of Bacillus subtilis.</title>
        <authorList>
            <person name="Yi H."/>
            <person name="Chun J."/>
            <person name="Cha C.J."/>
        </authorList>
    </citation>
    <scope>NUCLEOTIDE SEQUENCE [LARGE SCALE GENOMIC DNA]</scope>
    <source>
        <strain evidence="1 2">KCTC 13429</strain>
    </source>
</reference>
<accession>A0A9W5LM43</accession>
<comment type="caution">
    <text evidence="1">The sequence shown here is derived from an EMBL/GenBank/DDBJ whole genome shotgun (WGS) entry which is preliminary data.</text>
</comment>
<dbReference type="RefSeq" id="WP_003236190.1">
    <property type="nucleotide sequence ID" value="NZ_AMXN01000001.1"/>
</dbReference>
<dbReference type="EMBL" id="AMXN01000001">
    <property type="protein sequence ID" value="ELS63207.1"/>
    <property type="molecule type" value="Genomic_DNA"/>
</dbReference>
<dbReference type="Proteomes" id="UP000011182">
    <property type="component" value="Unassembled WGS sequence"/>
</dbReference>
<sequence>MTKHAIAAKKSLFKKWITIRPLKMQKKSSPFQKIRKMFKRFF</sequence>
<dbReference type="GeneID" id="80258757"/>
<protein>
    <submittedName>
        <fullName evidence="1">Uncharacterized protein</fullName>
    </submittedName>
</protein>
<evidence type="ECO:0000313" key="1">
    <source>
        <dbReference type="EMBL" id="ELS63207.1"/>
    </source>
</evidence>
<dbReference type="AlphaFoldDB" id="A0A9W5LM43"/>
<organism evidence="1 2">
    <name type="scientific">Bacillus inaquosorum KCTC 13429</name>
    <dbReference type="NCBI Taxonomy" id="1236548"/>
    <lineage>
        <taxon>Bacteria</taxon>
        <taxon>Bacillati</taxon>
        <taxon>Bacillota</taxon>
        <taxon>Bacilli</taxon>
        <taxon>Bacillales</taxon>
        <taxon>Bacillaceae</taxon>
        <taxon>Bacillus</taxon>
    </lineage>
</organism>
<gene>
    <name evidence="1" type="ORF">BSI_05980</name>
</gene>
<proteinExistence type="predicted"/>
<evidence type="ECO:0000313" key="2">
    <source>
        <dbReference type="Proteomes" id="UP000011182"/>
    </source>
</evidence>
<keyword evidence="2" id="KW-1185">Reference proteome</keyword>